<reference evidence="1" key="1">
    <citation type="submission" date="2023-03" db="EMBL/GenBank/DDBJ databases">
        <title>Bacterial isolates from washroom surfaces on a university campus.</title>
        <authorList>
            <person name="Holman D.B."/>
            <person name="Gzyl K.E."/>
            <person name="Taheri A.E."/>
        </authorList>
    </citation>
    <scope>NUCLEOTIDE SEQUENCE</scope>
    <source>
        <strain evidence="1">RD03</strain>
    </source>
</reference>
<gene>
    <name evidence="1" type="ORF">P5X88_06630</name>
</gene>
<dbReference type="AlphaFoldDB" id="A0AAW6SUW0"/>
<dbReference type="RefSeq" id="WP_280616194.1">
    <property type="nucleotide sequence ID" value="NZ_JAROYP010000003.1"/>
</dbReference>
<comment type="caution">
    <text evidence="1">The sequence shown here is derived from an EMBL/GenBank/DDBJ whole genome shotgun (WGS) entry which is preliminary data.</text>
</comment>
<protein>
    <submittedName>
        <fullName evidence="1">Uncharacterized protein</fullName>
    </submittedName>
</protein>
<dbReference type="Proteomes" id="UP001159179">
    <property type="component" value="Unassembled WGS sequence"/>
</dbReference>
<dbReference type="EMBL" id="JAROYP010000003">
    <property type="protein sequence ID" value="MDH5160606.1"/>
    <property type="molecule type" value="Genomic_DNA"/>
</dbReference>
<proteinExistence type="predicted"/>
<sequence>MKLYAQQGYGKGDKIHTGLDSDFLDGVILSPRDEKEEKMKSFIKEINDNYPNEELYFDPQFYYSLYLDGTSKNLDGYNYFPGVLKLSDLRSFRSINQHALKCIEYQESIGLKKIVSPSILIPNFSDRQAQIALNLAEESANIAASKGLDIMISLVFSESSLNESRNVNDFLNELTTLDSEGFYVTIDRKTSDYSQDFESDSTLLNLLTFIYSLSEINEYKVIMGYSDIIGLLYTAVGASGFSTGWHNSSRKFTVQQRILPSKGGRQPRERYTSIPLLNSVLVSELDTIAQQFKNRGLDIKNILSSSNYENVILAGPSPSDSWSRGLSHLQHWSAIKNATKDIFKNPDDISDRLDDLEDHINKAVSNYKLLETLPLQLERSSKGNHLETWSKALKDFRRLHHV</sequence>
<organism evidence="1 2">
    <name type="scientific">Heyndrickxia oleronia</name>
    <dbReference type="NCBI Taxonomy" id="38875"/>
    <lineage>
        <taxon>Bacteria</taxon>
        <taxon>Bacillati</taxon>
        <taxon>Bacillota</taxon>
        <taxon>Bacilli</taxon>
        <taxon>Bacillales</taxon>
        <taxon>Bacillaceae</taxon>
        <taxon>Heyndrickxia</taxon>
    </lineage>
</organism>
<accession>A0AAW6SUW0</accession>
<evidence type="ECO:0000313" key="2">
    <source>
        <dbReference type="Proteomes" id="UP001159179"/>
    </source>
</evidence>
<name>A0AAW6SUW0_9BACI</name>
<evidence type="ECO:0000313" key="1">
    <source>
        <dbReference type="EMBL" id="MDH5160606.1"/>
    </source>
</evidence>